<dbReference type="SUPFAM" id="SSF49464">
    <property type="entry name" value="Carboxypeptidase regulatory domain-like"/>
    <property type="match status" value="1"/>
</dbReference>
<dbReference type="RefSeq" id="WP_035078986.1">
    <property type="nucleotide sequence ID" value="NZ_JMIH01000034.1"/>
</dbReference>
<gene>
    <name evidence="3" type="ORF">EL17_20780</name>
</gene>
<dbReference type="AlphaFoldDB" id="A0A074KWG9"/>
<dbReference type="Pfam" id="PF14905">
    <property type="entry name" value="OMP_b-brl_3"/>
    <property type="match status" value="1"/>
</dbReference>
<dbReference type="InterPro" id="IPR041700">
    <property type="entry name" value="OMP_b-brl_3"/>
</dbReference>
<dbReference type="InterPro" id="IPR037066">
    <property type="entry name" value="Plug_dom_sf"/>
</dbReference>
<accession>A0A074KWG9</accession>
<evidence type="ECO:0000256" key="1">
    <source>
        <dbReference type="SAM" id="SignalP"/>
    </source>
</evidence>
<dbReference type="Gene3D" id="2.170.130.10">
    <property type="entry name" value="TonB-dependent receptor, plug domain"/>
    <property type="match status" value="1"/>
</dbReference>
<dbReference type="eggNOG" id="COG1629">
    <property type="taxonomic scope" value="Bacteria"/>
</dbReference>
<feature type="chain" id="PRO_5001695600" evidence="1">
    <location>
        <begin position="24"/>
        <end position="807"/>
    </location>
</feature>
<protein>
    <submittedName>
        <fullName evidence="3">TonB-dependent receptor</fullName>
    </submittedName>
</protein>
<dbReference type="SUPFAM" id="SSF56935">
    <property type="entry name" value="Porins"/>
    <property type="match status" value="1"/>
</dbReference>
<name>A0A074KWG9_9BACT</name>
<evidence type="ECO:0000313" key="4">
    <source>
        <dbReference type="Proteomes" id="UP000027821"/>
    </source>
</evidence>
<feature type="signal peptide" evidence="1">
    <location>
        <begin position="1"/>
        <end position="23"/>
    </location>
</feature>
<dbReference type="PANTHER" id="PTHR40980:SF4">
    <property type="entry name" value="TONB-DEPENDENT RECEPTOR-LIKE BETA-BARREL DOMAIN-CONTAINING PROTEIN"/>
    <property type="match status" value="1"/>
</dbReference>
<sequence>MKLSNYLFPIVLIFLMGSSQVVAQQSLSGQIKSVEGETLPFVNVSLLEEGTLKLVTGSVSDENGNFQISTSRTGRFKLQLSMIGFETHLSTEFDLKSGEKKNFNVLTMEAEVAALGEVTVSSTRPNIVIQADKTIVNVEGTVMAEGSTALDVIGRSPGIYVDADGNINLNGRSGITVLIDDRQTYMSATDLANFLRSMPADNIKSLEVISNPSARFDAEGSAGVLNIKLKKNSMNGVNGNVQIGHQYNGKHAPFTGATVNVRSGKWTSNASLNYNEYARPMELEIFRRFQLPEGISDFDQNATIGMRRRNVFFSGGTDYQINEKHSVGMSIQASGSRAQEDGNSLTNISNPLNEETNFLQALNDENSGSQRFFTNLHYMGNLDTLGTKLSADIDFTIMDTESTSLLNNSYWVDERQNLTTDRILTANEMQYTIFTAKVDFTKPLKKGKVLETGLKGSWVRSDNVLDIQRAIAEAPLQQDPSSNEFLYHENVWAAYVSLKGNISSKLDYQAGLRGEYSDIIGNSLTMQQINTQQYFDLFPSIYLQHKVSDQYQIVYNANRRITRPNYRLLNPFVFYIDPLTTERGNPQLTPQYANNFEMNHIIKGSYQFTLSYSRMYDSFNQVMEQNDETRETVIQIQNLDRADNFSLRMMVPFEIAEWWNTSNMVQVYYNRFQSPLGNELLDMEQVSGMFRSQHNIKLPKGFKMEVMGMYLTPFLEGQVKIQGVGWVDAGMTKSFNKDKLSLTLNATDVFRTQVFRVNVLFDQIDTSIRQYNGNQGVRLTLRYRFSQGESFRVSNRSGSSEERDRLD</sequence>
<evidence type="ECO:0000313" key="3">
    <source>
        <dbReference type="EMBL" id="KEO71953.1"/>
    </source>
</evidence>
<dbReference type="Proteomes" id="UP000027821">
    <property type="component" value="Unassembled WGS sequence"/>
</dbReference>
<dbReference type="InterPro" id="IPR008969">
    <property type="entry name" value="CarboxyPept-like_regulatory"/>
</dbReference>
<comment type="caution">
    <text evidence="3">The sequence shown here is derived from an EMBL/GenBank/DDBJ whole genome shotgun (WGS) entry which is preliminary data.</text>
</comment>
<dbReference type="STRING" id="1048983.EL17_20780"/>
<dbReference type="Pfam" id="PF13715">
    <property type="entry name" value="CarbopepD_reg_2"/>
    <property type="match status" value="1"/>
</dbReference>
<evidence type="ECO:0000259" key="2">
    <source>
        <dbReference type="Pfam" id="PF14905"/>
    </source>
</evidence>
<dbReference type="PANTHER" id="PTHR40980">
    <property type="entry name" value="PLUG DOMAIN-CONTAINING PROTEIN"/>
    <property type="match status" value="1"/>
</dbReference>
<dbReference type="OrthoDB" id="905812at2"/>
<reference evidence="3 4" key="1">
    <citation type="submission" date="2014-04" db="EMBL/GenBank/DDBJ databases">
        <title>Characterization and application of a salt tolerant electro-active bacterium.</title>
        <authorList>
            <person name="Yang L."/>
            <person name="Wei S."/>
            <person name="Tay Q.X.M."/>
        </authorList>
    </citation>
    <scope>NUCLEOTIDE SEQUENCE [LARGE SCALE GENOMIC DNA]</scope>
    <source>
        <strain evidence="3 4">LY1</strain>
    </source>
</reference>
<proteinExistence type="predicted"/>
<keyword evidence="1" id="KW-0732">Signal</keyword>
<keyword evidence="4" id="KW-1185">Reference proteome</keyword>
<organism evidence="3 4">
    <name type="scientific">Anditalea andensis</name>
    <dbReference type="NCBI Taxonomy" id="1048983"/>
    <lineage>
        <taxon>Bacteria</taxon>
        <taxon>Pseudomonadati</taxon>
        <taxon>Bacteroidota</taxon>
        <taxon>Cytophagia</taxon>
        <taxon>Cytophagales</taxon>
        <taxon>Cytophagaceae</taxon>
        <taxon>Anditalea</taxon>
    </lineage>
</organism>
<keyword evidence="3" id="KW-0675">Receptor</keyword>
<feature type="domain" description="Outer membrane protein beta-barrel" evidence="2">
    <location>
        <begin position="381"/>
        <end position="783"/>
    </location>
</feature>
<dbReference type="EMBL" id="JMIH01000034">
    <property type="protein sequence ID" value="KEO71953.1"/>
    <property type="molecule type" value="Genomic_DNA"/>
</dbReference>